<dbReference type="InterPro" id="IPR007197">
    <property type="entry name" value="rSAM"/>
</dbReference>
<dbReference type="NCBIfam" id="TIGR00048">
    <property type="entry name" value="rRNA_mod_RlmN"/>
    <property type="match status" value="1"/>
</dbReference>
<dbReference type="GO" id="GO:0019843">
    <property type="term" value="F:rRNA binding"/>
    <property type="evidence" value="ECO:0007669"/>
    <property type="project" value="UniProtKB-UniRule"/>
</dbReference>
<comment type="caution">
    <text evidence="17">The sequence shown here is derived from an EMBL/GenBank/DDBJ whole genome shotgun (WGS) entry which is preliminary data.</text>
</comment>
<evidence type="ECO:0000259" key="16">
    <source>
        <dbReference type="PROSITE" id="PS51918"/>
    </source>
</evidence>
<comment type="function">
    <text evidence="14">Specifically methylates position 2 of adenine 2503 in 23S rRNA and position 2 of adenine 37 in tRNAs. m2A2503 modification seems to play a crucial role in the proofreading step occurring at the peptidyl transferase center and thus would serve to optimize ribosomal fidelity.</text>
</comment>
<dbReference type="PROSITE" id="PS51918">
    <property type="entry name" value="RADICAL_SAM"/>
    <property type="match status" value="1"/>
</dbReference>
<comment type="miscellaneous">
    <text evidence="14">Reaction proceeds by a ping-pong mechanism involving intermediate methylation of a conserved cysteine residue.</text>
</comment>
<evidence type="ECO:0000256" key="10">
    <source>
        <dbReference type="ARBA" id="ARBA00022723"/>
    </source>
</evidence>
<protein>
    <recommendedName>
        <fullName evidence="14">Dual-specificity RNA methyltransferase RlmN</fullName>
        <ecNumber evidence="14">2.1.1.192</ecNumber>
    </recommendedName>
    <alternativeName>
        <fullName evidence="14">23S rRNA (adenine(2503)-C(2))-methyltransferase</fullName>
    </alternativeName>
    <alternativeName>
        <fullName evidence="14">23S rRNA m2A2503 methyltransferase</fullName>
    </alternativeName>
    <alternativeName>
        <fullName evidence="14">Ribosomal RNA large subunit methyltransferase N</fullName>
    </alternativeName>
    <alternativeName>
        <fullName evidence="14">tRNA (adenine(37)-C(2))-methyltransferase</fullName>
    </alternativeName>
    <alternativeName>
        <fullName evidence="14">tRNA m2A37 methyltransferase</fullName>
    </alternativeName>
</protein>
<comment type="catalytic activity">
    <reaction evidence="14">
        <text>adenosine(37) in tRNA + 2 reduced [2Fe-2S]-[ferredoxin] + 2 S-adenosyl-L-methionine = 2-methyladenosine(37) in tRNA + 5'-deoxyadenosine + L-methionine + 2 oxidized [2Fe-2S]-[ferredoxin] + S-adenosyl-L-homocysteine</text>
        <dbReference type="Rhea" id="RHEA:43332"/>
        <dbReference type="Rhea" id="RHEA-COMP:10000"/>
        <dbReference type="Rhea" id="RHEA-COMP:10001"/>
        <dbReference type="Rhea" id="RHEA-COMP:10162"/>
        <dbReference type="Rhea" id="RHEA-COMP:10485"/>
        <dbReference type="ChEBI" id="CHEBI:17319"/>
        <dbReference type="ChEBI" id="CHEBI:33737"/>
        <dbReference type="ChEBI" id="CHEBI:33738"/>
        <dbReference type="ChEBI" id="CHEBI:57844"/>
        <dbReference type="ChEBI" id="CHEBI:57856"/>
        <dbReference type="ChEBI" id="CHEBI:59789"/>
        <dbReference type="ChEBI" id="CHEBI:74411"/>
        <dbReference type="ChEBI" id="CHEBI:74497"/>
        <dbReference type="EC" id="2.1.1.192"/>
    </reaction>
</comment>
<dbReference type="EC" id="2.1.1.192" evidence="14"/>
<dbReference type="CDD" id="cd01335">
    <property type="entry name" value="Radical_SAM"/>
    <property type="match status" value="1"/>
</dbReference>
<feature type="domain" description="Radical SAM core" evidence="16">
    <location>
        <begin position="132"/>
        <end position="368"/>
    </location>
</feature>
<keyword evidence="4 14" id="KW-0963">Cytoplasm</keyword>
<evidence type="ECO:0000313" key="18">
    <source>
        <dbReference type="Proteomes" id="UP000253250"/>
    </source>
</evidence>
<dbReference type="InterPro" id="IPR048641">
    <property type="entry name" value="RlmN_N"/>
</dbReference>
<dbReference type="InterPro" id="IPR040072">
    <property type="entry name" value="Methyltransferase_A"/>
</dbReference>
<feature type="compositionally biased region" description="Basic residues" evidence="15">
    <location>
        <begin position="1"/>
        <end position="11"/>
    </location>
</feature>
<evidence type="ECO:0000256" key="15">
    <source>
        <dbReference type="SAM" id="MobiDB-lite"/>
    </source>
</evidence>
<evidence type="ECO:0000256" key="1">
    <source>
        <dbReference type="ARBA" id="ARBA00004496"/>
    </source>
</evidence>
<dbReference type="EMBL" id="PSYR01000001">
    <property type="protein sequence ID" value="RCN59150.1"/>
    <property type="molecule type" value="Genomic_DNA"/>
</dbReference>
<gene>
    <name evidence="14 17" type="primary">rlmN</name>
    <name evidence="17" type="ORF">C4900_05360</name>
</gene>
<feature type="region of interest" description="Disordered" evidence="15">
    <location>
        <begin position="1"/>
        <end position="22"/>
    </location>
</feature>
<evidence type="ECO:0000256" key="6">
    <source>
        <dbReference type="ARBA" id="ARBA00022603"/>
    </source>
</evidence>
<feature type="active site" description="S-methylcysteine intermediate" evidence="14">
    <location>
        <position position="374"/>
    </location>
</feature>
<dbReference type="GO" id="GO:0000049">
    <property type="term" value="F:tRNA binding"/>
    <property type="evidence" value="ECO:0007669"/>
    <property type="project" value="UniProtKB-UniRule"/>
</dbReference>
<dbReference type="SFLD" id="SFLDF00275">
    <property type="entry name" value="adenosine_C2_methyltransferase"/>
    <property type="match status" value="1"/>
</dbReference>
<dbReference type="Gene3D" id="3.20.20.70">
    <property type="entry name" value="Aldolase class I"/>
    <property type="match status" value="1"/>
</dbReference>
<evidence type="ECO:0000256" key="4">
    <source>
        <dbReference type="ARBA" id="ARBA00022490"/>
    </source>
</evidence>
<organism evidence="17 18">
    <name type="scientific">Acidiferrobacter thiooxydans</name>
    <dbReference type="NCBI Taxonomy" id="163359"/>
    <lineage>
        <taxon>Bacteria</taxon>
        <taxon>Pseudomonadati</taxon>
        <taxon>Pseudomonadota</taxon>
        <taxon>Gammaproteobacteria</taxon>
        <taxon>Acidiferrobacterales</taxon>
        <taxon>Acidiferrobacteraceae</taxon>
        <taxon>Acidiferrobacter</taxon>
    </lineage>
</organism>
<dbReference type="HAMAP" id="MF_01849">
    <property type="entry name" value="RNA_methyltr_RlmN"/>
    <property type="match status" value="1"/>
</dbReference>
<keyword evidence="10 14" id="KW-0479">Metal-binding</keyword>
<proteinExistence type="inferred from homology"/>
<evidence type="ECO:0000256" key="8">
    <source>
        <dbReference type="ARBA" id="ARBA00022691"/>
    </source>
</evidence>
<comment type="caution">
    <text evidence="14">Lacks conserved residue(s) required for the propagation of feature annotation.</text>
</comment>
<dbReference type="PIRSF" id="PIRSF006004">
    <property type="entry name" value="CHP00048"/>
    <property type="match status" value="1"/>
</dbReference>
<keyword evidence="7 14" id="KW-0808">Transferase</keyword>
<keyword evidence="12 14" id="KW-0411">Iron-sulfur</keyword>
<feature type="binding site" evidence="14">
    <location>
        <position position="232"/>
    </location>
    <ligand>
        <name>S-adenosyl-L-methionine</name>
        <dbReference type="ChEBI" id="CHEBI:59789"/>
    </ligand>
</feature>
<dbReference type="GO" id="GO:0070040">
    <property type="term" value="F:rRNA (adenine(2503)-C2-)-methyltransferase activity"/>
    <property type="evidence" value="ECO:0007669"/>
    <property type="project" value="UniProtKB-UniRule"/>
</dbReference>
<keyword evidence="8 14" id="KW-0949">S-adenosyl-L-methionine</keyword>
<sequence>MGPTARTRRVPRSATSSPTPISVRVPAREDDLTAAQPVNLLGLDRAALEAHIVAMGERAFRAQQILPWLHQRGVTDFAAMSNIGKALAARLAASAVVTIPEMASEHLSEDGTRKWVLRLADGNAIETVFIPEAERNTLCISSQVGCALDCAFCATAQQGFNRNLTAAEIVGQVWFAEHRLRSERHSPERVISNVVFMGMGEPLLNLKEVGPAIRILLDDLGYGLSRRRVTVSTAGVVPALDRLQEVAPVSLAVSLHAPDDALRDKLVPLNKKYRIAELLGACRRYVAHDARRRVTFEYAMLAGVNDSSAHARALACLLRTVPAKVNLIPFNPFPGTSFERSSDAVIDRFRDILLAAGLVAVTRRTRGDSIRAACGQLAGVVKERTRRVVPIHAS</sequence>
<dbReference type="InterPro" id="IPR058240">
    <property type="entry name" value="rSAM_sf"/>
</dbReference>
<evidence type="ECO:0000256" key="2">
    <source>
        <dbReference type="ARBA" id="ARBA00007544"/>
    </source>
</evidence>
<keyword evidence="6 14" id="KW-0489">Methyltransferase</keyword>
<dbReference type="GO" id="GO:0005737">
    <property type="term" value="C:cytoplasm"/>
    <property type="evidence" value="ECO:0007669"/>
    <property type="project" value="UniProtKB-SubCell"/>
</dbReference>
<dbReference type="SFLD" id="SFLDG01062">
    <property type="entry name" value="methyltransferase_(Class_A)"/>
    <property type="match status" value="1"/>
</dbReference>
<dbReference type="PANTHER" id="PTHR30544">
    <property type="entry name" value="23S RRNA METHYLTRANSFERASE"/>
    <property type="match status" value="1"/>
</dbReference>
<evidence type="ECO:0000256" key="11">
    <source>
        <dbReference type="ARBA" id="ARBA00023004"/>
    </source>
</evidence>
<evidence type="ECO:0000256" key="13">
    <source>
        <dbReference type="ARBA" id="ARBA00023157"/>
    </source>
</evidence>
<dbReference type="Gene3D" id="1.10.150.530">
    <property type="match status" value="1"/>
</dbReference>
<comment type="cofactor">
    <cofactor evidence="14">
        <name>[4Fe-4S] cluster</name>
        <dbReference type="ChEBI" id="CHEBI:49883"/>
    </cofactor>
    <text evidence="14">Binds 1 [4Fe-4S] cluster. The cluster is coordinated with 3 cysteines and an exchangeable S-adenosyl-L-methionine.</text>
</comment>
<dbReference type="InterPro" id="IPR027492">
    <property type="entry name" value="RNA_MTrfase_RlmN"/>
</dbReference>
<dbReference type="AlphaFoldDB" id="A0A368HLI3"/>
<evidence type="ECO:0000256" key="12">
    <source>
        <dbReference type="ARBA" id="ARBA00023014"/>
    </source>
</evidence>
<dbReference type="PANTHER" id="PTHR30544:SF5">
    <property type="entry name" value="RADICAL SAM CORE DOMAIN-CONTAINING PROTEIN"/>
    <property type="match status" value="1"/>
</dbReference>
<accession>A0A368HLI3</accession>
<feature type="binding site" evidence="14">
    <location>
        <position position="150"/>
    </location>
    <ligand>
        <name>[4Fe-4S] cluster</name>
        <dbReference type="ChEBI" id="CHEBI:49883"/>
        <note>4Fe-4S-S-AdoMet</note>
    </ligand>
</feature>
<keyword evidence="9 14" id="KW-0819">tRNA processing</keyword>
<evidence type="ECO:0000256" key="14">
    <source>
        <dbReference type="HAMAP-Rule" id="MF_01849"/>
    </source>
</evidence>
<dbReference type="Pfam" id="PF21016">
    <property type="entry name" value="RlmN_N"/>
    <property type="match status" value="1"/>
</dbReference>
<comment type="similarity">
    <text evidence="2 14">Belongs to the radical SAM superfamily. RlmN family.</text>
</comment>
<feature type="binding site" evidence="14">
    <location>
        <begin position="254"/>
        <end position="256"/>
    </location>
    <ligand>
        <name>S-adenosyl-L-methionine</name>
        <dbReference type="ChEBI" id="CHEBI:59789"/>
    </ligand>
</feature>
<name>A0A368HLI3_9GAMM</name>
<evidence type="ECO:0000256" key="5">
    <source>
        <dbReference type="ARBA" id="ARBA00022552"/>
    </source>
</evidence>
<comment type="catalytic activity">
    <reaction evidence="14">
        <text>adenosine(2503) in 23S rRNA + 2 reduced [2Fe-2S]-[ferredoxin] + 2 S-adenosyl-L-methionine = 2-methyladenosine(2503) in 23S rRNA + 5'-deoxyadenosine + L-methionine + 2 oxidized [2Fe-2S]-[ferredoxin] + S-adenosyl-L-homocysteine</text>
        <dbReference type="Rhea" id="RHEA:42916"/>
        <dbReference type="Rhea" id="RHEA-COMP:10000"/>
        <dbReference type="Rhea" id="RHEA-COMP:10001"/>
        <dbReference type="Rhea" id="RHEA-COMP:10152"/>
        <dbReference type="Rhea" id="RHEA-COMP:10282"/>
        <dbReference type="ChEBI" id="CHEBI:17319"/>
        <dbReference type="ChEBI" id="CHEBI:33737"/>
        <dbReference type="ChEBI" id="CHEBI:33738"/>
        <dbReference type="ChEBI" id="CHEBI:57844"/>
        <dbReference type="ChEBI" id="CHEBI:57856"/>
        <dbReference type="ChEBI" id="CHEBI:59789"/>
        <dbReference type="ChEBI" id="CHEBI:74411"/>
        <dbReference type="ChEBI" id="CHEBI:74497"/>
        <dbReference type="EC" id="2.1.1.192"/>
    </reaction>
</comment>
<keyword evidence="11 14" id="KW-0408">Iron</keyword>
<feature type="binding site" evidence="14">
    <location>
        <begin position="200"/>
        <end position="201"/>
    </location>
    <ligand>
        <name>S-adenosyl-L-methionine</name>
        <dbReference type="ChEBI" id="CHEBI:59789"/>
    </ligand>
</feature>
<reference evidence="17 18" key="1">
    <citation type="submission" date="2018-02" db="EMBL/GenBank/DDBJ databases">
        <title>Insights into the biology of acidophilic members of the Acidiferrobacteraceae family derived from comparative genomic analyses.</title>
        <authorList>
            <person name="Issotta F."/>
            <person name="Thyssen C."/>
            <person name="Mena C."/>
            <person name="Moya A."/>
            <person name="Bellenberg S."/>
            <person name="Sproer C."/>
            <person name="Covarrubias P.C."/>
            <person name="Sand W."/>
            <person name="Quatrini R."/>
            <person name="Vera M."/>
        </authorList>
    </citation>
    <scope>NUCLEOTIDE SEQUENCE [LARGE SCALE GENOMIC DNA]</scope>
    <source>
        <strain evidence="18">m-1</strain>
    </source>
</reference>
<feature type="binding site" evidence="14">
    <location>
        <position position="146"/>
    </location>
    <ligand>
        <name>[4Fe-4S] cluster</name>
        <dbReference type="ChEBI" id="CHEBI:49883"/>
        <note>4Fe-4S-S-AdoMet</note>
    </ligand>
</feature>
<evidence type="ECO:0000256" key="9">
    <source>
        <dbReference type="ARBA" id="ARBA00022694"/>
    </source>
</evidence>
<feature type="binding site" evidence="14">
    <location>
        <position position="331"/>
    </location>
    <ligand>
        <name>S-adenosyl-L-methionine</name>
        <dbReference type="ChEBI" id="CHEBI:59789"/>
    </ligand>
</feature>
<comment type="subcellular location">
    <subcellularLocation>
        <location evidence="1 14">Cytoplasm</location>
    </subcellularLocation>
</comment>
<dbReference type="GO" id="GO:0002935">
    <property type="term" value="F:tRNA (adenine(37)-C2)-methyltransferase activity"/>
    <property type="evidence" value="ECO:0007669"/>
    <property type="project" value="UniProtKB-UniRule"/>
</dbReference>
<keyword evidence="3 14" id="KW-0004">4Fe-4S</keyword>
<dbReference type="InterPro" id="IPR013785">
    <property type="entry name" value="Aldolase_TIM"/>
</dbReference>
<keyword evidence="5 14" id="KW-0698">rRNA processing</keyword>
<evidence type="ECO:0000256" key="3">
    <source>
        <dbReference type="ARBA" id="ARBA00022485"/>
    </source>
</evidence>
<dbReference type="GO" id="GO:0070475">
    <property type="term" value="P:rRNA base methylation"/>
    <property type="evidence" value="ECO:0007669"/>
    <property type="project" value="UniProtKB-UniRule"/>
</dbReference>
<keyword evidence="13 14" id="KW-1015">Disulfide bond</keyword>
<dbReference type="SUPFAM" id="SSF102114">
    <property type="entry name" value="Radical SAM enzymes"/>
    <property type="match status" value="1"/>
</dbReference>
<dbReference type="Proteomes" id="UP000253250">
    <property type="component" value="Unassembled WGS sequence"/>
</dbReference>
<dbReference type="SFLD" id="SFLDS00029">
    <property type="entry name" value="Radical_SAM"/>
    <property type="match status" value="1"/>
</dbReference>
<dbReference type="GO" id="GO:0030488">
    <property type="term" value="P:tRNA methylation"/>
    <property type="evidence" value="ECO:0007669"/>
    <property type="project" value="UniProtKB-UniRule"/>
</dbReference>
<evidence type="ECO:0000256" key="7">
    <source>
        <dbReference type="ARBA" id="ARBA00022679"/>
    </source>
</evidence>
<dbReference type="GO" id="GO:0051539">
    <property type="term" value="F:4 iron, 4 sulfur cluster binding"/>
    <property type="evidence" value="ECO:0007669"/>
    <property type="project" value="UniProtKB-UniRule"/>
</dbReference>
<dbReference type="FunFam" id="3.20.20.70:FF:000008">
    <property type="entry name" value="Dual-specificity RNA methyltransferase RlmN"/>
    <property type="match status" value="1"/>
</dbReference>
<keyword evidence="18" id="KW-1185">Reference proteome</keyword>
<evidence type="ECO:0000313" key="17">
    <source>
        <dbReference type="EMBL" id="RCN59150.1"/>
    </source>
</evidence>
<dbReference type="OrthoDB" id="9793973at2"/>
<dbReference type="GO" id="GO:0046872">
    <property type="term" value="F:metal ion binding"/>
    <property type="evidence" value="ECO:0007669"/>
    <property type="project" value="UniProtKB-KW"/>
</dbReference>
<dbReference type="InterPro" id="IPR004383">
    <property type="entry name" value="rRNA_lsu_MTrfase_RlmN/Cfr"/>
</dbReference>
<feature type="binding site" evidence="14">
    <location>
        <position position="153"/>
    </location>
    <ligand>
        <name>[4Fe-4S] cluster</name>
        <dbReference type="ChEBI" id="CHEBI:49883"/>
        <note>4Fe-4S-S-AdoMet</note>
    </ligand>
</feature>
<dbReference type="Pfam" id="PF04055">
    <property type="entry name" value="Radical_SAM"/>
    <property type="match status" value="1"/>
</dbReference>
<feature type="active site" description="Proton acceptor" evidence="14">
    <location>
        <position position="126"/>
    </location>
</feature>